<organism evidence="2 3">
    <name type="scientific">Lentzea xinjiangensis</name>
    <dbReference type="NCBI Taxonomy" id="402600"/>
    <lineage>
        <taxon>Bacteria</taxon>
        <taxon>Bacillati</taxon>
        <taxon>Actinomycetota</taxon>
        <taxon>Actinomycetes</taxon>
        <taxon>Pseudonocardiales</taxon>
        <taxon>Pseudonocardiaceae</taxon>
        <taxon>Lentzea</taxon>
    </lineage>
</organism>
<dbReference type="AlphaFoldDB" id="A0A1H9EBE8"/>
<evidence type="ECO:0000256" key="1">
    <source>
        <dbReference type="SAM" id="Phobius"/>
    </source>
</evidence>
<dbReference type="Proteomes" id="UP000199352">
    <property type="component" value="Unassembled WGS sequence"/>
</dbReference>
<gene>
    <name evidence="2" type="ORF">SAMN05216188_102486</name>
</gene>
<keyword evidence="3" id="KW-1185">Reference proteome</keyword>
<keyword evidence="1" id="KW-1133">Transmembrane helix</keyword>
<feature type="transmembrane region" description="Helical" evidence="1">
    <location>
        <begin position="46"/>
        <end position="65"/>
    </location>
</feature>
<proteinExistence type="predicted"/>
<sequence>MLREMVLFLEEFLRGHGPPAVARAAVGLMSFAVVLGAVLGSTAIKAGALVTAVLVIVTAGIALLARLGAQRRELEAHKGLVAHYCKLLDQTWPSYQVVDWDKTAVIGERGDAHVQVKIRLRATHRDFWFVRLRFGCGWPQPSHYRSRVRMTVRNLLVDGSPGTTLRTTVSWLRDGAMTAIVHFHTPPAVNSEVSFVVDLTWPRMCAPLLEGSPDEFALLFWQPVHRATYRVLLPKGTEAYVEPIGKTEAFNRFRVRRKTDGEGREAVVFRLTELPIRHRAGVRLQLKGRRRPSPVP</sequence>
<dbReference type="STRING" id="402600.SAMN05216188_102486"/>
<reference evidence="3" key="1">
    <citation type="submission" date="2016-10" db="EMBL/GenBank/DDBJ databases">
        <authorList>
            <person name="Varghese N."/>
            <person name="Submissions S."/>
        </authorList>
    </citation>
    <scope>NUCLEOTIDE SEQUENCE [LARGE SCALE GENOMIC DNA]</scope>
    <source>
        <strain evidence="3">CGMCC 4.3525</strain>
    </source>
</reference>
<evidence type="ECO:0000313" key="2">
    <source>
        <dbReference type="EMBL" id="SEQ23076.1"/>
    </source>
</evidence>
<protein>
    <submittedName>
        <fullName evidence="2">Uncharacterized protein</fullName>
    </submittedName>
</protein>
<name>A0A1H9EBE8_9PSEU</name>
<feature type="transmembrane region" description="Helical" evidence="1">
    <location>
        <begin position="20"/>
        <end position="40"/>
    </location>
</feature>
<accession>A0A1H9EBE8</accession>
<dbReference type="EMBL" id="FOFR01000002">
    <property type="protein sequence ID" value="SEQ23076.1"/>
    <property type="molecule type" value="Genomic_DNA"/>
</dbReference>
<keyword evidence="1" id="KW-0472">Membrane</keyword>
<evidence type="ECO:0000313" key="3">
    <source>
        <dbReference type="Proteomes" id="UP000199352"/>
    </source>
</evidence>
<keyword evidence="1" id="KW-0812">Transmembrane</keyword>